<dbReference type="Proteomes" id="UP000503162">
    <property type="component" value="Chromosome"/>
</dbReference>
<gene>
    <name evidence="2" type="ORF">G9Q37_07700</name>
</gene>
<reference evidence="2 3" key="1">
    <citation type="submission" date="2020-03" db="EMBL/GenBank/DDBJ databases">
        <title>Hydrogenophaga sp. nov. isolated from cyanobacterial mat.</title>
        <authorList>
            <person name="Thorat V."/>
            <person name="Kirdat K."/>
            <person name="Tiwarekar B."/>
            <person name="Costa E.D."/>
            <person name="Yadav A."/>
        </authorList>
    </citation>
    <scope>NUCLEOTIDE SEQUENCE [LARGE SCALE GENOMIC DNA]</scope>
    <source>
        <strain evidence="2 3">BA0156</strain>
    </source>
</reference>
<keyword evidence="3" id="KW-1185">Reference proteome</keyword>
<dbReference type="RefSeq" id="WP_166226632.1">
    <property type="nucleotide sequence ID" value="NZ_CP049989.1"/>
</dbReference>
<accession>A0A6G8IFZ2</accession>
<evidence type="ECO:0000313" key="3">
    <source>
        <dbReference type="Proteomes" id="UP000503162"/>
    </source>
</evidence>
<name>A0A6G8IFZ2_9BURK</name>
<dbReference type="AlphaFoldDB" id="A0A6G8IFZ2"/>
<protein>
    <submittedName>
        <fullName evidence="2">Uncharacterized protein</fullName>
    </submittedName>
</protein>
<dbReference type="EMBL" id="CP049989">
    <property type="protein sequence ID" value="QIM52029.1"/>
    <property type="molecule type" value="Genomic_DNA"/>
</dbReference>
<feature type="region of interest" description="Disordered" evidence="1">
    <location>
        <begin position="135"/>
        <end position="157"/>
    </location>
</feature>
<organism evidence="2 3">
    <name type="scientific">Hydrogenophaga crocea</name>
    <dbReference type="NCBI Taxonomy" id="2716225"/>
    <lineage>
        <taxon>Bacteria</taxon>
        <taxon>Pseudomonadati</taxon>
        <taxon>Pseudomonadota</taxon>
        <taxon>Betaproteobacteria</taxon>
        <taxon>Burkholderiales</taxon>
        <taxon>Comamonadaceae</taxon>
        <taxon>Hydrogenophaga</taxon>
    </lineage>
</organism>
<evidence type="ECO:0000256" key="1">
    <source>
        <dbReference type="SAM" id="MobiDB-lite"/>
    </source>
</evidence>
<feature type="region of interest" description="Disordered" evidence="1">
    <location>
        <begin position="1"/>
        <end position="25"/>
    </location>
</feature>
<sequence length="514" mass="56851">MIKASRPVYSSPPSRQSAALPPSEQARQHAACQALGDVLRKRDCEIRDLELQDSGSPLHIFECLPFNTSLVSLNIEHTRKLDDTSATFKPLEPQDYQYLVECLEQRSPQRPLELLYAPGNAFTVDQLDRLAHSGTAVIPTETPPPRPEGPAAPRAPDMLQLPLPPNVLTKTYLNTGGIALVLVHLIETHQSHIALTGTHVTLAGCIQLEILLSSSADTVLSLDLRGAKVDRLDLLLKGLEMRTQPLDTLWIDAFVLNTDDHWIALVQLLMHQKIRELVINPEALTERQAIQKRNLQKMPELARRLALQGVKIWQGDRCIHPAEARPERPSSSKPPVMHSPVPDARPSDAILEDHALVECLRRRDSAALARHLSASNATLRWPYASMDWADASRVGYALCDQADCLLGLDLSACTYYEPAPSKWKLLPSDSTAISKLLHELDQRLAIKPSAHLQLLALNADSLRKSDWANLKALVKEGAILKLKFSGTNDKTRAKIERLLEAVLAAGSPTLISHD</sequence>
<proteinExistence type="predicted"/>
<feature type="compositionally biased region" description="Pro residues" evidence="1">
    <location>
        <begin position="141"/>
        <end position="150"/>
    </location>
</feature>
<evidence type="ECO:0000313" key="2">
    <source>
        <dbReference type="EMBL" id="QIM52029.1"/>
    </source>
</evidence>
<feature type="region of interest" description="Disordered" evidence="1">
    <location>
        <begin position="323"/>
        <end position="342"/>
    </location>
</feature>
<dbReference type="KEGG" id="hcz:G9Q37_07700"/>